<evidence type="ECO:0000313" key="1">
    <source>
        <dbReference type="EMBL" id="MBB4035357.1"/>
    </source>
</evidence>
<dbReference type="AlphaFoldDB" id="A0A840CH77"/>
<name>A0A840CH77_9BACT</name>
<accession>A0A840CH77</accession>
<sequence>MKYSSFPKIDEDRIKDFLYEKNESDTIRDFLDKELQDKGISGAYRTYISTHFAQFVQIYLGEGLKDPRNSDALIDFQRMLLKELKKINPSYENTLIKIQNNYNKTINVKN</sequence>
<dbReference type="Proteomes" id="UP000555103">
    <property type="component" value="Unassembled WGS sequence"/>
</dbReference>
<dbReference type="RefSeq" id="WP_183306284.1">
    <property type="nucleotide sequence ID" value="NZ_JACIEP010000003.1"/>
</dbReference>
<keyword evidence="2" id="KW-1185">Reference proteome</keyword>
<protein>
    <submittedName>
        <fullName evidence="1">Uncharacterized protein</fullName>
    </submittedName>
</protein>
<dbReference type="EMBL" id="JACIEP010000003">
    <property type="protein sequence ID" value="MBB4035357.1"/>
    <property type="molecule type" value="Genomic_DNA"/>
</dbReference>
<reference evidence="1 2" key="1">
    <citation type="submission" date="2020-08" db="EMBL/GenBank/DDBJ databases">
        <title>Genomic Encyclopedia of Type Strains, Phase IV (KMG-IV): sequencing the most valuable type-strain genomes for metagenomic binning, comparative biology and taxonomic classification.</title>
        <authorList>
            <person name="Goeker M."/>
        </authorList>
    </citation>
    <scope>NUCLEOTIDE SEQUENCE [LARGE SCALE GENOMIC DNA]</scope>
    <source>
        <strain evidence="1 2">DSM 104969</strain>
    </source>
</reference>
<evidence type="ECO:0000313" key="2">
    <source>
        <dbReference type="Proteomes" id="UP000555103"/>
    </source>
</evidence>
<organism evidence="1 2">
    <name type="scientific">Dysgonomonas hofstadii</name>
    <dbReference type="NCBI Taxonomy" id="637886"/>
    <lineage>
        <taxon>Bacteria</taxon>
        <taxon>Pseudomonadati</taxon>
        <taxon>Bacteroidota</taxon>
        <taxon>Bacteroidia</taxon>
        <taxon>Bacteroidales</taxon>
        <taxon>Dysgonomonadaceae</taxon>
        <taxon>Dysgonomonas</taxon>
    </lineage>
</organism>
<gene>
    <name evidence="1" type="ORF">GGR21_001246</name>
</gene>
<proteinExistence type="predicted"/>
<comment type="caution">
    <text evidence="1">The sequence shown here is derived from an EMBL/GenBank/DDBJ whole genome shotgun (WGS) entry which is preliminary data.</text>
</comment>